<proteinExistence type="predicted"/>
<evidence type="ECO:0000256" key="1">
    <source>
        <dbReference type="SAM" id="MobiDB-lite"/>
    </source>
</evidence>
<dbReference type="GO" id="GO:0006355">
    <property type="term" value="P:regulation of DNA-templated transcription"/>
    <property type="evidence" value="ECO:0007669"/>
    <property type="project" value="InterPro"/>
</dbReference>
<organism evidence="3 4">
    <name type="scientific">Salinispira pacifica</name>
    <dbReference type="NCBI Taxonomy" id="1307761"/>
    <lineage>
        <taxon>Bacteria</taxon>
        <taxon>Pseudomonadati</taxon>
        <taxon>Spirochaetota</taxon>
        <taxon>Spirochaetia</taxon>
        <taxon>Spirochaetales</taxon>
        <taxon>Spirochaetaceae</taxon>
        <taxon>Salinispira</taxon>
    </lineage>
</organism>
<evidence type="ECO:0000313" key="3">
    <source>
        <dbReference type="EMBL" id="AHC14744.1"/>
    </source>
</evidence>
<feature type="region of interest" description="Disordered" evidence="1">
    <location>
        <begin position="168"/>
        <end position="188"/>
    </location>
</feature>
<dbReference type="InterPro" id="IPR000551">
    <property type="entry name" value="MerR-type_HTH_dom"/>
</dbReference>
<dbReference type="Gene3D" id="1.10.1660.10">
    <property type="match status" value="1"/>
</dbReference>
<evidence type="ECO:0000259" key="2">
    <source>
        <dbReference type="PROSITE" id="PS50937"/>
    </source>
</evidence>
<sequence>MKHQGFLLPEICRVLDCKVHHIRYIEEHLPIISTSYDQRGRKMYNLKDIYLFSRILRLTRRDGRSLQQAVQMLFRELEGPSLDMTARFLQIRHDLLKTRLQSVQSANRLALKYRLPPASHAAPSWTESRGEPVHPLQFFSPDELFPGDNYAALESELASFLEDGAAGGVETGSLPDSGESSASGRGGNTLPESILADGRWLVLTPDPYRSTLDASYSGGKLITPLRRLSALEYMAEKISAAAGAYGNYPLWVITVRKRHFYHLLGLMNKHDYFGIPGSSLIILPQPDHEELSTGDAGALFALRRLMMPFLLENDYRFGQLLSLEHPFLPLPEESAVARLFADSHPVLRGYLPSGGGGRIHSEMYFKIRPMDRLRPVHLSASRGSADINVRLQYADTLAQKGYLIIQSPETRGLLRPKQWEYFPPFYGKEWYSPDELSSQMSRMYRSWLSNPPGHGDVEISPLYARNREEMKRRERGGTDEPPRPGGIRGLYT</sequence>
<keyword evidence="4" id="KW-1185">Reference proteome</keyword>
<dbReference type="STRING" id="1307761.L21SP2_1345"/>
<dbReference type="AlphaFoldDB" id="V5WGQ9"/>
<accession>V5WGQ9</accession>
<name>V5WGQ9_9SPIO</name>
<dbReference type="Proteomes" id="UP000018680">
    <property type="component" value="Chromosome"/>
</dbReference>
<dbReference type="EMBL" id="CP006939">
    <property type="protein sequence ID" value="AHC14744.1"/>
    <property type="molecule type" value="Genomic_DNA"/>
</dbReference>
<dbReference type="SUPFAM" id="SSF46955">
    <property type="entry name" value="Putative DNA-binding domain"/>
    <property type="match status" value="1"/>
</dbReference>
<gene>
    <name evidence="3" type="ORF">L21SP2_1345</name>
</gene>
<protein>
    <recommendedName>
        <fullName evidence="2">HTH merR-type domain-containing protein</fullName>
    </recommendedName>
</protein>
<dbReference type="RefSeq" id="WP_024267667.1">
    <property type="nucleotide sequence ID" value="NC_023035.1"/>
</dbReference>
<dbReference type="InterPro" id="IPR009061">
    <property type="entry name" value="DNA-bd_dom_put_sf"/>
</dbReference>
<dbReference type="GO" id="GO:0003677">
    <property type="term" value="F:DNA binding"/>
    <property type="evidence" value="ECO:0007669"/>
    <property type="project" value="InterPro"/>
</dbReference>
<dbReference type="PROSITE" id="PS50937">
    <property type="entry name" value="HTH_MERR_2"/>
    <property type="match status" value="1"/>
</dbReference>
<dbReference type="KEGG" id="slr:L21SP2_1345"/>
<evidence type="ECO:0000313" key="4">
    <source>
        <dbReference type="Proteomes" id="UP000018680"/>
    </source>
</evidence>
<feature type="region of interest" description="Disordered" evidence="1">
    <location>
        <begin position="468"/>
        <end position="492"/>
    </location>
</feature>
<dbReference type="HOGENOM" id="CLU_554216_0_0_12"/>
<feature type="compositionally biased region" description="Basic and acidic residues" evidence="1">
    <location>
        <begin position="468"/>
        <end position="482"/>
    </location>
</feature>
<reference evidence="3 4" key="1">
    <citation type="journal article" date="2015" name="Stand. Genomic Sci.">
        <title>Complete genome sequence and description of Salinispira pacifica gen. nov., sp. nov., a novel spirochaete isolated form a hypersaline microbial mat.</title>
        <authorList>
            <person name="Ben Hania W."/>
            <person name="Joseph M."/>
            <person name="Schumann P."/>
            <person name="Bunk B."/>
            <person name="Fiebig A."/>
            <person name="Sproer C."/>
            <person name="Klenk H.P."/>
            <person name="Fardeau M.L."/>
            <person name="Spring S."/>
        </authorList>
    </citation>
    <scope>NUCLEOTIDE SEQUENCE [LARGE SCALE GENOMIC DNA]</scope>
    <source>
        <strain evidence="3 4">L21-RPul-D2</strain>
    </source>
</reference>
<feature type="domain" description="HTH merR-type" evidence="2">
    <location>
        <begin position="1"/>
        <end position="17"/>
    </location>
</feature>
<dbReference type="OrthoDB" id="9810140at2"/>